<dbReference type="OrthoDB" id="194468at2759"/>
<accession>A0A6A4KCL1</accession>
<dbReference type="InterPro" id="IPR037518">
    <property type="entry name" value="MPN"/>
</dbReference>
<dbReference type="PANTHER" id="PTHR12941">
    <property type="entry name" value="ER MEMBRANE PROTEIN COMPLEX"/>
    <property type="match status" value="1"/>
</dbReference>
<protein>
    <submittedName>
        <fullName evidence="2">Uncharacterized protein</fullName>
    </submittedName>
</protein>
<gene>
    <name evidence="2" type="ORF">GE061_003135</name>
</gene>
<evidence type="ECO:0000313" key="3">
    <source>
        <dbReference type="Proteomes" id="UP000466442"/>
    </source>
</evidence>
<dbReference type="EMBL" id="WIXP02000011">
    <property type="protein sequence ID" value="KAF6202733.1"/>
    <property type="molecule type" value="Genomic_DNA"/>
</dbReference>
<reference evidence="2" key="1">
    <citation type="journal article" date="2021" name="Mol. Ecol. Resour.">
        <title>Apolygus lucorum genome provides insights into omnivorousness and mesophyll feeding.</title>
        <authorList>
            <person name="Liu Y."/>
            <person name="Liu H."/>
            <person name="Wang H."/>
            <person name="Huang T."/>
            <person name="Liu B."/>
            <person name="Yang B."/>
            <person name="Yin L."/>
            <person name="Li B."/>
            <person name="Zhang Y."/>
            <person name="Zhang S."/>
            <person name="Jiang F."/>
            <person name="Zhang X."/>
            <person name="Ren Y."/>
            <person name="Wang B."/>
            <person name="Wang S."/>
            <person name="Lu Y."/>
            <person name="Wu K."/>
            <person name="Fan W."/>
            <person name="Wang G."/>
        </authorList>
    </citation>
    <scope>NUCLEOTIDE SEQUENCE</scope>
    <source>
        <strain evidence="2">12Hb</strain>
    </source>
</reference>
<dbReference type="PANTHER" id="PTHR12941:SF10">
    <property type="entry name" value="ER MEMBRANE PROTEIN COMPLEX SUBUNIT 8_9 HOMOLOG"/>
    <property type="match status" value="1"/>
</dbReference>
<dbReference type="GO" id="GO:0072546">
    <property type="term" value="C:EMC complex"/>
    <property type="evidence" value="ECO:0007669"/>
    <property type="project" value="InterPro"/>
</dbReference>
<dbReference type="InterPro" id="IPR005366">
    <property type="entry name" value="EMC8/9"/>
</dbReference>
<evidence type="ECO:0000256" key="1">
    <source>
        <dbReference type="ARBA" id="ARBA00007461"/>
    </source>
</evidence>
<dbReference type="AlphaFoldDB" id="A0A6A4KCL1"/>
<dbReference type="Proteomes" id="UP000466442">
    <property type="component" value="Unassembled WGS sequence"/>
</dbReference>
<dbReference type="CDD" id="cd08060">
    <property type="entry name" value="MPN_UPF0172"/>
    <property type="match status" value="1"/>
</dbReference>
<dbReference type="PROSITE" id="PS50249">
    <property type="entry name" value="MPN"/>
    <property type="match status" value="1"/>
</dbReference>
<evidence type="ECO:0000313" key="2">
    <source>
        <dbReference type="EMBL" id="KAF6202733.1"/>
    </source>
</evidence>
<name>A0A6A4KCL1_APOLU</name>
<organism evidence="2 3">
    <name type="scientific">Apolygus lucorum</name>
    <name type="common">Small green plant bug</name>
    <name type="synonym">Lygocoris lucorum</name>
    <dbReference type="NCBI Taxonomy" id="248454"/>
    <lineage>
        <taxon>Eukaryota</taxon>
        <taxon>Metazoa</taxon>
        <taxon>Ecdysozoa</taxon>
        <taxon>Arthropoda</taxon>
        <taxon>Hexapoda</taxon>
        <taxon>Insecta</taxon>
        <taxon>Pterygota</taxon>
        <taxon>Neoptera</taxon>
        <taxon>Paraneoptera</taxon>
        <taxon>Hemiptera</taxon>
        <taxon>Heteroptera</taxon>
        <taxon>Panheteroptera</taxon>
        <taxon>Cimicomorpha</taxon>
        <taxon>Miridae</taxon>
        <taxon>Mirini</taxon>
        <taxon>Apolygus</taxon>
    </lineage>
</organism>
<proteinExistence type="inferred from homology"/>
<keyword evidence="3" id="KW-1185">Reference proteome</keyword>
<comment type="caution">
    <text evidence="2">The sequence shown here is derived from an EMBL/GenBank/DDBJ whole genome shotgun (WGS) entry which is preliminary data.</text>
</comment>
<dbReference type="Pfam" id="PF03665">
    <property type="entry name" value="UPF0172"/>
    <property type="match status" value="1"/>
</dbReference>
<comment type="similarity">
    <text evidence="1">Belongs to the EMC8/EMC9 family.</text>
</comment>
<sequence length="206" mass="23159">MAEVVRITPRAYCKIILHAAKYPHCAINGVLLSDNKRDKKGKLTIVDSVPMFHICLHLVPMAEVALTMVDAMAQSQGLVIAGYYMANEALDDMSVDKPATRIADKIAEASPNACLLVVDNRRLSLTMEDPALRVMHSIDGKWKEMEINDFVVEPDSTEAAATLLHRHADKHLIDFDNHFDDIRHDWRNLHLNQDIEILTTPEALVK</sequence>